<reference evidence="1 2" key="1">
    <citation type="submission" date="2021-03" db="EMBL/GenBank/DDBJ databases">
        <title>Genomic Encyclopedia of Type Strains, Phase IV (KMG-IV): sequencing the most valuable type-strain genomes for metagenomic binning, comparative biology and taxonomic classification.</title>
        <authorList>
            <person name="Goeker M."/>
        </authorList>
    </citation>
    <scope>NUCLEOTIDE SEQUENCE [LARGE SCALE GENOMIC DNA]</scope>
    <source>
        <strain evidence="1 2">DSM 25790</strain>
    </source>
</reference>
<dbReference type="RefSeq" id="WP_084179033.1">
    <property type="nucleotide sequence ID" value="NZ_JAGIKX010000001.1"/>
</dbReference>
<organism evidence="1 2">
    <name type="scientific">Virgibacillus alimentarius</name>
    <dbReference type="NCBI Taxonomy" id="698769"/>
    <lineage>
        <taxon>Bacteria</taxon>
        <taxon>Bacillati</taxon>
        <taxon>Bacillota</taxon>
        <taxon>Bacilli</taxon>
        <taxon>Bacillales</taxon>
        <taxon>Bacillaceae</taxon>
        <taxon>Virgibacillus</taxon>
    </lineage>
</organism>
<dbReference type="Proteomes" id="UP001519294">
    <property type="component" value="Unassembled WGS sequence"/>
</dbReference>
<proteinExistence type="predicted"/>
<gene>
    <name evidence="1" type="ORF">J2Z81_000004</name>
</gene>
<keyword evidence="2" id="KW-1185">Reference proteome</keyword>
<evidence type="ECO:0000313" key="1">
    <source>
        <dbReference type="EMBL" id="MBP2256072.1"/>
    </source>
</evidence>
<dbReference type="InterPro" id="IPR019241">
    <property type="entry name" value="DUF2197"/>
</dbReference>
<accession>A0ABS4S6P7</accession>
<evidence type="ECO:0000313" key="2">
    <source>
        <dbReference type="Proteomes" id="UP001519294"/>
    </source>
</evidence>
<dbReference type="Pfam" id="PF09963">
    <property type="entry name" value="DUF2197"/>
    <property type="match status" value="1"/>
</dbReference>
<sequence>MKVKCVLCDTIEELENSSLHAKRLRNSKLRMYLCNSCYERIAQRTKERHETGNFHLYKENKQDDDII</sequence>
<comment type="caution">
    <text evidence="1">The sequence shown here is derived from an EMBL/GenBank/DDBJ whole genome shotgun (WGS) entry which is preliminary data.</text>
</comment>
<name>A0ABS4S6P7_9BACI</name>
<protein>
    <submittedName>
        <fullName evidence="1">Uncharacterized protein YlaI</fullName>
    </submittedName>
</protein>
<dbReference type="EMBL" id="JAGIKX010000001">
    <property type="protein sequence ID" value="MBP2256072.1"/>
    <property type="molecule type" value="Genomic_DNA"/>
</dbReference>